<dbReference type="Proteomes" id="UP001165289">
    <property type="component" value="Unassembled WGS sequence"/>
</dbReference>
<keyword evidence="2" id="KW-1185">Reference proteome</keyword>
<name>A0AAV7JLK0_9METZ</name>
<proteinExistence type="predicted"/>
<evidence type="ECO:0008006" key="3">
    <source>
        <dbReference type="Google" id="ProtNLM"/>
    </source>
</evidence>
<evidence type="ECO:0000313" key="1">
    <source>
        <dbReference type="EMBL" id="KAI6649568.1"/>
    </source>
</evidence>
<sequence length="173" mass="19324">MVHTQLKIDNRSTAAYHPQSNGLVEATILKICLKRVSNDDENCDLIDAEAFSAIPQPPPAPFSFIPCTQVSERLQVARRQESVYSPSQNVPLRHYYLNSNLSGSSEKVDERSVSRAYQVSEALDYTHSLVDKPDDFKATQIGVCDEDESDISEVTSNLSEGDVSPWNKLFCQK</sequence>
<accession>A0AAV7JLK0</accession>
<dbReference type="AlphaFoldDB" id="A0AAV7JLK0"/>
<comment type="caution">
    <text evidence="1">The sequence shown here is derived from an EMBL/GenBank/DDBJ whole genome shotgun (WGS) entry which is preliminary data.</text>
</comment>
<reference evidence="1 2" key="1">
    <citation type="journal article" date="2023" name="BMC Biol.">
        <title>The compact genome of the sponge Oopsacas minuta (Hexactinellida) is lacking key metazoan core genes.</title>
        <authorList>
            <person name="Santini S."/>
            <person name="Schenkelaars Q."/>
            <person name="Jourda C."/>
            <person name="Duchesne M."/>
            <person name="Belahbib H."/>
            <person name="Rocher C."/>
            <person name="Selva M."/>
            <person name="Riesgo A."/>
            <person name="Vervoort M."/>
            <person name="Leys S.P."/>
            <person name="Kodjabachian L."/>
            <person name="Le Bivic A."/>
            <person name="Borchiellini C."/>
            <person name="Claverie J.M."/>
            <person name="Renard E."/>
        </authorList>
    </citation>
    <scope>NUCLEOTIDE SEQUENCE [LARGE SCALE GENOMIC DNA]</scope>
    <source>
        <strain evidence="1">SPO-2</strain>
    </source>
</reference>
<evidence type="ECO:0000313" key="2">
    <source>
        <dbReference type="Proteomes" id="UP001165289"/>
    </source>
</evidence>
<organism evidence="1 2">
    <name type="scientific">Oopsacas minuta</name>
    <dbReference type="NCBI Taxonomy" id="111878"/>
    <lineage>
        <taxon>Eukaryota</taxon>
        <taxon>Metazoa</taxon>
        <taxon>Porifera</taxon>
        <taxon>Hexactinellida</taxon>
        <taxon>Hexasterophora</taxon>
        <taxon>Lyssacinosida</taxon>
        <taxon>Leucopsacidae</taxon>
        <taxon>Oopsacas</taxon>
    </lineage>
</organism>
<protein>
    <recommendedName>
        <fullName evidence="3">Integrase catalytic domain-containing protein</fullName>
    </recommendedName>
</protein>
<gene>
    <name evidence="1" type="ORF">LOD99_6734</name>
</gene>
<dbReference type="EMBL" id="JAKMXF010000320">
    <property type="protein sequence ID" value="KAI6649568.1"/>
    <property type="molecule type" value="Genomic_DNA"/>
</dbReference>